<dbReference type="InterPro" id="IPR001972">
    <property type="entry name" value="Stomatin_HflK_fam"/>
</dbReference>
<dbReference type="PANTHER" id="PTHR43327">
    <property type="entry name" value="STOMATIN-LIKE PROTEIN 2, MITOCHONDRIAL"/>
    <property type="match status" value="1"/>
</dbReference>
<dbReference type="InterPro" id="IPR001107">
    <property type="entry name" value="Band_7"/>
</dbReference>
<dbReference type="InterPro" id="IPR018080">
    <property type="entry name" value="Band_7/stomatin-like_CS"/>
</dbReference>
<organism evidence="7 8">
    <name type="scientific">Peptostreptococcus equinus</name>
    <dbReference type="NCBI Taxonomy" id="3003601"/>
    <lineage>
        <taxon>Bacteria</taxon>
        <taxon>Bacillati</taxon>
        <taxon>Bacillota</taxon>
        <taxon>Clostridia</taxon>
        <taxon>Peptostreptococcales</taxon>
        <taxon>Peptostreptococcaceae</taxon>
        <taxon>Peptostreptococcus</taxon>
    </lineage>
</organism>
<dbReference type="EMBL" id="CP114052">
    <property type="protein sequence ID" value="WAW15508.1"/>
    <property type="molecule type" value="Genomic_DNA"/>
</dbReference>
<reference evidence="7" key="1">
    <citation type="submission" date="2022-12" db="EMBL/GenBank/DDBJ databases">
        <title>Peptostreptococcus.</title>
        <authorList>
            <person name="Lee S.H."/>
        </authorList>
    </citation>
    <scope>NUCLEOTIDE SEQUENCE</scope>
    <source>
        <strain evidence="7">CBA3647</strain>
    </source>
</reference>
<name>A0ABY7JQ75_9FIRM</name>
<gene>
    <name evidence="7" type="ORF">O0R46_03430</name>
</gene>
<accession>A0ABY7JQ75</accession>
<dbReference type="CDD" id="cd08829">
    <property type="entry name" value="SPFH_paraslipin"/>
    <property type="match status" value="1"/>
</dbReference>
<dbReference type="InterPro" id="IPR050710">
    <property type="entry name" value="Band7/mec-2_domain"/>
</dbReference>
<sequence length="360" mass="40566">MGLIFLIIIVVLLIILAFRCIRIVKQARVGIITRLGKFHAEAKTGIHFLVPFLDRMAYMIDLREMVVDFPPQPVITKDNVTMQIDTVVYYKVTDPKSYVFEIANPISAIENLTATTLRNIIGDLDLDETLTSRDIINVKMRTILDEATDIWGIKVNRVELKNILPPKDIQNAMEKQMRAERERREAILQAEGGKQSKILIAEGEKQSAILKAEARKEAMIREAEGERQLKILEAEGEAEAIRNTYTARAEGEAAVIRETKKAEADGIRMVFSAMKEADIDDNILALKSMEALEKLGQSESSKLVLPSDAVNFLGTFKGIKEVMSDDKKKNDTNIDIDINAIDKKLLEKPEEIKLENTDKQ</sequence>
<evidence type="ECO:0000313" key="8">
    <source>
        <dbReference type="Proteomes" id="UP001164187"/>
    </source>
</evidence>
<evidence type="ECO:0000256" key="3">
    <source>
        <dbReference type="ARBA" id="ARBA00022692"/>
    </source>
</evidence>
<proteinExistence type="inferred from homology"/>
<evidence type="ECO:0000313" key="7">
    <source>
        <dbReference type="EMBL" id="WAW15508.1"/>
    </source>
</evidence>
<dbReference type="Gene3D" id="3.30.479.30">
    <property type="entry name" value="Band 7 domain"/>
    <property type="match status" value="1"/>
</dbReference>
<dbReference type="PROSITE" id="PS01270">
    <property type="entry name" value="BAND_7"/>
    <property type="match status" value="1"/>
</dbReference>
<keyword evidence="8" id="KW-1185">Reference proteome</keyword>
<evidence type="ECO:0000259" key="6">
    <source>
        <dbReference type="SMART" id="SM00244"/>
    </source>
</evidence>
<comment type="subcellular location">
    <subcellularLocation>
        <location evidence="1">Membrane</location>
        <topology evidence="1">Single-pass membrane protein</topology>
    </subcellularLocation>
</comment>
<protein>
    <submittedName>
        <fullName evidence="7">SPFH/Band 7/PHB domain protein</fullName>
    </submittedName>
</protein>
<dbReference type="Proteomes" id="UP001164187">
    <property type="component" value="Chromosome"/>
</dbReference>
<dbReference type="PANTHER" id="PTHR43327:SF10">
    <property type="entry name" value="STOMATIN-LIKE PROTEIN 2, MITOCHONDRIAL"/>
    <property type="match status" value="1"/>
</dbReference>
<dbReference type="PRINTS" id="PR00721">
    <property type="entry name" value="STOMATIN"/>
</dbReference>
<dbReference type="RefSeq" id="WP_269312179.1">
    <property type="nucleotide sequence ID" value="NZ_CP114052.1"/>
</dbReference>
<evidence type="ECO:0000256" key="5">
    <source>
        <dbReference type="ARBA" id="ARBA00023136"/>
    </source>
</evidence>
<dbReference type="SMART" id="SM00244">
    <property type="entry name" value="PHB"/>
    <property type="match status" value="1"/>
</dbReference>
<evidence type="ECO:0000256" key="4">
    <source>
        <dbReference type="ARBA" id="ARBA00022989"/>
    </source>
</evidence>
<feature type="domain" description="Band 7" evidence="6">
    <location>
        <begin position="19"/>
        <end position="177"/>
    </location>
</feature>
<dbReference type="InterPro" id="IPR036013">
    <property type="entry name" value="Band_7/SPFH_dom_sf"/>
</dbReference>
<keyword evidence="4" id="KW-1133">Transmembrane helix</keyword>
<keyword evidence="5" id="KW-0472">Membrane</keyword>
<evidence type="ECO:0000256" key="1">
    <source>
        <dbReference type="ARBA" id="ARBA00004167"/>
    </source>
</evidence>
<dbReference type="Pfam" id="PF01145">
    <property type="entry name" value="Band_7"/>
    <property type="match status" value="1"/>
</dbReference>
<dbReference type="SUPFAM" id="SSF117892">
    <property type="entry name" value="Band 7/SPFH domain"/>
    <property type="match status" value="1"/>
</dbReference>
<evidence type="ECO:0000256" key="2">
    <source>
        <dbReference type="ARBA" id="ARBA00008164"/>
    </source>
</evidence>
<keyword evidence="3" id="KW-0812">Transmembrane</keyword>
<comment type="similarity">
    <text evidence="2">Belongs to the band 7/mec-2 family.</text>
</comment>